<evidence type="ECO:0000256" key="3">
    <source>
        <dbReference type="ARBA" id="ARBA00022475"/>
    </source>
</evidence>
<feature type="transmembrane region" description="Helical" evidence="7">
    <location>
        <begin position="99"/>
        <end position="124"/>
    </location>
</feature>
<keyword evidence="4 7" id="KW-0812">Transmembrane</keyword>
<feature type="transmembrane region" description="Helical" evidence="7">
    <location>
        <begin position="70"/>
        <end position="92"/>
    </location>
</feature>
<feature type="transmembrane region" description="Helical" evidence="7">
    <location>
        <begin position="183"/>
        <end position="206"/>
    </location>
</feature>
<name>A0A2V3WBJ2_9BACI</name>
<dbReference type="PANTHER" id="PTHR30151">
    <property type="entry name" value="ALKANE SULFONATE ABC TRANSPORTER-RELATED, MEMBRANE SUBUNIT"/>
    <property type="match status" value="1"/>
</dbReference>
<evidence type="ECO:0000256" key="6">
    <source>
        <dbReference type="ARBA" id="ARBA00023136"/>
    </source>
</evidence>
<keyword evidence="10" id="KW-1185">Reference proteome</keyword>
<gene>
    <name evidence="9" type="ORF">DES38_12321</name>
</gene>
<keyword evidence="3" id="KW-1003">Cell membrane</keyword>
<dbReference type="PANTHER" id="PTHR30151:SF20">
    <property type="entry name" value="ABC TRANSPORTER PERMEASE PROTEIN HI_0355-RELATED"/>
    <property type="match status" value="1"/>
</dbReference>
<dbReference type="EMBL" id="QJJR01000023">
    <property type="protein sequence ID" value="PXW86099.1"/>
    <property type="molecule type" value="Genomic_DNA"/>
</dbReference>
<protein>
    <submittedName>
        <fullName evidence="9">ABC-type nitrate/sulfonate/bicarbonate transport system permease component</fullName>
    </submittedName>
</protein>
<dbReference type="GO" id="GO:0005886">
    <property type="term" value="C:plasma membrane"/>
    <property type="evidence" value="ECO:0007669"/>
    <property type="project" value="UniProtKB-SubCell"/>
</dbReference>
<evidence type="ECO:0000256" key="5">
    <source>
        <dbReference type="ARBA" id="ARBA00022989"/>
    </source>
</evidence>
<dbReference type="AlphaFoldDB" id="A0A2V3WBJ2"/>
<keyword evidence="2 7" id="KW-0813">Transport</keyword>
<keyword evidence="6 7" id="KW-0472">Membrane</keyword>
<dbReference type="Gene3D" id="1.10.3720.10">
    <property type="entry name" value="MetI-like"/>
    <property type="match status" value="1"/>
</dbReference>
<organism evidence="9 10">
    <name type="scientific">Streptohalobacillus salinus</name>
    <dbReference type="NCBI Taxonomy" id="621096"/>
    <lineage>
        <taxon>Bacteria</taxon>
        <taxon>Bacillati</taxon>
        <taxon>Bacillota</taxon>
        <taxon>Bacilli</taxon>
        <taxon>Bacillales</taxon>
        <taxon>Bacillaceae</taxon>
        <taxon>Streptohalobacillus</taxon>
    </lineage>
</organism>
<evidence type="ECO:0000256" key="1">
    <source>
        <dbReference type="ARBA" id="ARBA00004651"/>
    </source>
</evidence>
<proteinExistence type="inferred from homology"/>
<evidence type="ECO:0000259" key="8">
    <source>
        <dbReference type="PROSITE" id="PS50928"/>
    </source>
</evidence>
<dbReference type="Pfam" id="PF00528">
    <property type="entry name" value="BPD_transp_1"/>
    <property type="match status" value="1"/>
</dbReference>
<feature type="transmembrane region" description="Helical" evidence="7">
    <location>
        <begin position="130"/>
        <end position="149"/>
    </location>
</feature>
<dbReference type="InterPro" id="IPR035906">
    <property type="entry name" value="MetI-like_sf"/>
</dbReference>
<keyword evidence="5 7" id="KW-1133">Transmembrane helix</keyword>
<dbReference type="CDD" id="cd06261">
    <property type="entry name" value="TM_PBP2"/>
    <property type="match status" value="1"/>
</dbReference>
<evidence type="ECO:0000256" key="4">
    <source>
        <dbReference type="ARBA" id="ARBA00022692"/>
    </source>
</evidence>
<dbReference type="InterPro" id="IPR000515">
    <property type="entry name" value="MetI-like"/>
</dbReference>
<feature type="transmembrane region" description="Helical" evidence="7">
    <location>
        <begin position="226"/>
        <end position="247"/>
    </location>
</feature>
<evidence type="ECO:0000256" key="7">
    <source>
        <dbReference type="RuleBase" id="RU363032"/>
    </source>
</evidence>
<comment type="similarity">
    <text evidence="7">Belongs to the binding-protein-dependent transport system permease family.</text>
</comment>
<dbReference type="PROSITE" id="PS50928">
    <property type="entry name" value="ABC_TM1"/>
    <property type="match status" value="1"/>
</dbReference>
<dbReference type="GO" id="GO:0055085">
    <property type="term" value="P:transmembrane transport"/>
    <property type="evidence" value="ECO:0007669"/>
    <property type="project" value="InterPro"/>
</dbReference>
<comment type="subcellular location">
    <subcellularLocation>
        <location evidence="1 7">Cell membrane</location>
        <topology evidence="1 7">Multi-pass membrane protein</topology>
    </subcellularLocation>
</comment>
<dbReference type="SUPFAM" id="SSF161098">
    <property type="entry name" value="MetI-like"/>
    <property type="match status" value="1"/>
</dbReference>
<evidence type="ECO:0000313" key="9">
    <source>
        <dbReference type="EMBL" id="PXW86099.1"/>
    </source>
</evidence>
<sequence>MRHRFSIMKRFTAKTVSPMLVLVLLLVIWEMSSRLLDIPAWLLPAPTVIVAEGIDGWGNYQHHLISTTQLAFFGFLIGATVGLVVAMTLHLLPAVKRAIYPLLILSQNIPIIVLAPLLVIWFGFGVMPKLIVITLVCFFPIAVSTIDGFRQTSYELLHYMHMAGASKQQIFTKLELPHALPSIFSGLKIAATYSVMGAVISEWLGANQGIGVYMTLAQSSFRTDRVFVAIFFIMILCMIFFGAIIGLEKVLIKGRGKEDES</sequence>
<feature type="domain" description="ABC transmembrane type-1" evidence="8">
    <location>
        <begin position="64"/>
        <end position="245"/>
    </location>
</feature>
<accession>A0A2V3WBJ2</accession>
<evidence type="ECO:0000313" key="10">
    <source>
        <dbReference type="Proteomes" id="UP000247922"/>
    </source>
</evidence>
<evidence type="ECO:0000256" key="2">
    <source>
        <dbReference type="ARBA" id="ARBA00022448"/>
    </source>
</evidence>
<comment type="caution">
    <text evidence="9">The sequence shown here is derived from an EMBL/GenBank/DDBJ whole genome shotgun (WGS) entry which is preliminary data.</text>
</comment>
<reference evidence="9 10" key="1">
    <citation type="submission" date="2018-05" db="EMBL/GenBank/DDBJ databases">
        <title>Genomic Encyclopedia of Type Strains, Phase IV (KMG-IV): sequencing the most valuable type-strain genomes for metagenomic binning, comparative biology and taxonomic classification.</title>
        <authorList>
            <person name="Goeker M."/>
        </authorList>
    </citation>
    <scope>NUCLEOTIDE SEQUENCE [LARGE SCALE GENOMIC DNA]</scope>
    <source>
        <strain evidence="9 10">DSM 22440</strain>
    </source>
</reference>
<dbReference type="Proteomes" id="UP000247922">
    <property type="component" value="Unassembled WGS sequence"/>
</dbReference>